<feature type="compositionally biased region" description="Basic and acidic residues" evidence="1">
    <location>
        <begin position="119"/>
        <end position="135"/>
    </location>
</feature>
<dbReference type="PROSITE" id="PS50943">
    <property type="entry name" value="HTH_CROC1"/>
    <property type="match status" value="1"/>
</dbReference>
<dbReference type="AlphaFoldDB" id="S2Z4Y9"/>
<dbReference type="Gene3D" id="1.10.260.40">
    <property type="entry name" value="lambda repressor-like DNA-binding domains"/>
    <property type="match status" value="1"/>
</dbReference>
<comment type="caution">
    <text evidence="3">The sequence shown here is derived from an EMBL/GenBank/DDBJ whole genome shotgun (WGS) entry which is preliminary data.</text>
</comment>
<dbReference type="eggNOG" id="COG1396">
    <property type="taxonomic scope" value="Bacteria"/>
</dbReference>
<dbReference type="CDD" id="cd00093">
    <property type="entry name" value="HTH_XRE"/>
    <property type="match status" value="1"/>
</dbReference>
<dbReference type="SMART" id="SM00530">
    <property type="entry name" value="HTH_XRE"/>
    <property type="match status" value="1"/>
</dbReference>
<evidence type="ECO:0000313" key="3">
    <source>
        <dbReference type="EMBL" id="EPD69275.1"/>
    </source>
</evidence>
<organism evidence="3 4">
    <name type="scientific">Corynebacterium pyruviciproducens ATCC BAA-1742</name>
    <dbReference type="NCBI Taxonomy" id="1125779"/>
    <lineage>
        <taxon>Bacteria</taxon>
        <taxon>Bacillati</taxon>
        <taxon>Actinomycetota</taxon>
        <taxon>Actinomycetes</taxon>
        <taxon>Mycobacteriales</taxon>
        <taxon>Corynebacteriaceae</taxon>
        <taxon>Corynebacterium</taxon>
    </lineage>
</organism>
<feature type="domain" description="HTH cro/C1-type" evidence="2">
    <location>
        <begin position="38"/>
        <end position="91"/>
    </location>
</feature>
<dbReference type="Pfam" id="PF01381">
    <property type="entry name" value="HTH_3"/>
    <property type="match status" value="1"/>
</dbReference>
<evidence type="ECO:0000259" key="2">
    <source>
        <dbReference type="PROSITE" id="PS50943"/>
    </source>
</evidence>
<accession>S2Z4Y9</accession>
<protein>
    <recommendedName>
        <fullName evidence="2">HTH cro/C1-type domain-containing protein</fullName>
    </recommendedName>
</protein>
<dbReference type="GO" id="GO:0003677">
    <property type="term" value="F:DNA binding"/>
    <property type="evidence" value="ECO:0007669"/>
    <property type="project" value="InterPro"/>
</dbReference>
<gene>
    <name evidence="3" type="ORF">HMPREF1219_01500</name>
</gene>
<evidence type="ECO:0000256" key="1">
    <source>
        <dbReference type="SAM" id="MobiDB-lite"/>
    </source>
</evidence>
<dbReference type="SUPFAM" id="SSF47413">
    <property type="entry name" value="lambda repressor-like DNA-binding domains"/>
    <property type="match status" value="1"/>
</dbReference>
<dbReference type="Proteomes" id="UP000014408">
    <property type="component" value="Unassembled WGS sequence"/>
</dbReference>
<name>S2Z4Y9_9CORY</name>
<reference evidence="3 4" key="1">
    <citation type="submission" date="2013-05" db="EMBL/GenBank/DDBJ databases">
        <title>The Genome Sequence of Corynebacterium pyruviciproducens 1773O (ATCC BAA-1742).</title>
        <authorList>
            <consortium name="The Broad Institute Genomics Platform"/>
            <person name="Earl A."/>
            <person name="Ward D."/>
            <person name="Feldgarden M."/>
            <person name="Gevers D."/>
            <person name="Tong J."/>
            <person name="Walker B."/>
            <person name="Young S."/>
            <person name="Zeng Q."/>
            <person name="Gargeya S."/>
            <person name="Fitzgerald M."/>
            <person name="Haas B."/>
            <person name="Abouelleil A."/>
            <person name="Allen A.W."/>
            <person name="Alvarado L."/>
            <person name="Arachchi H.M."/>
            <person name="Berlin A.M."/>
            <person name="Chapman S.B."/>
            <person name="Gainer-Dewar J."/>
            <person name="Goldberg J."/>
            <person name="Griggs A."/>
            <person name="Gujja S."/>
            <person name="Hansen M."/>
            <person name="Howarth C."/>
            <person name="Imamovic A."/>
            <person name="Ireland A."/>
            <person name="Larimer J."/>
            <person name="McCowan C."/>
            <person name="Murphy C."/>
            <person name="Pearson M."/>
            <person name="Poon T.W."/>
            <person name="Priest M."/>
            <person name="Roberts A."/>
            <person name="Saif S."/>
            <person name="Shea T."/>
            <person name="Sisk P."/>
            <person name="Sykes S."/>
            <person name="Wortman J."/>
            <person name="Nusbaum C."/>
            <person name="Birren B."/>
        </authorList>
    </citation>
    <scope>NUCLEOTIDE SEQUENCE [LARGE SCALE GENOMIC DNA]</scope>
    <source>
        <strain evidence="3 4">ATCC BAA-1742</strain>
    </source>
</reference>
<dbReference type="InterPro" id="IPR010982">
    <property type="entry name" value="Lambda_DNA-bd_dom_sf"/>
</dbReference>
<keyword evidence="4" id="KW-1185">Reference proteome</keyword>
<evidence type="ECO:0000313" key="4">
    <source>
        <dbReference type="Proteomes" id="UP000014408"/>
    </source>
</evidence>
<dbReference type="HOGENOM" id="CLU_1764951_0_0_11"/>
<dbReference type="STRING" id="1125779.HMPREF1219_01500"/>
<feature type="region of interest" description="Disordered" evidence="1">
    <location>
        <begin position="48"/>
        <end position="67"/>
    </location>
</feature>
<sequence>MTEQHLTEDFDLDEFLVDDEFREAFEDAEFRATVLSALRSVRKGQKLTQRDVAQAMGTSQSAVSDLENGGDPYFSTLQRYARAVGAQLRIVVDSTSSNVTSLTSTLPYANRAPSSVKFQPKEQRSTPLHSVERAARTASEMTFVRAS</sequence>
<proteinExistence type="predicted"/>
<dbReference type="InterPro" id="IPR001387">
    <property type="entry name" value="Cro/C1-type_HTH"/>
</dbReference>
<dbReference type="EMBL" id="ATBY01000014">
    <property type="protein sequence ID" value="EPD69275.1"/>
    <property type="molecule type" value="Genomic_DNA"/>
</dbReference>
<feature type="region of interest" description="Disordered" evidence="1">
    <location>
        <begin position="116"/>
        <end position="147"/>
    </location>
</feature>
<dbReference type="RefSeq" id="WP_016458246.1">
    <property type="nucleotide sequence ID" value="NZ_KE150447.1"/>
</dbReference>